<dbReference type="Proteomes" id="UP000028487">
    <property type="component" value="Unassembled WGS sequence"/>
</dbReference>
<proteinExistence type="predicted"/>
<gene>
    <name evidence="1" type="ORF">XBFM1_1580018</name>
</gene>
<name>A0A077NRW9_XENBV</name>
<accession>A0A077NRW9</accession>
<evidence type="ECO:0000313" key="2">
    <source>
        <dbReference type="Proteomes" id="UP000028487"/>
    </source>
</evidence>
<sequence length="40" mass="4443">MGLMWSTVTPVTARPLRKHCWHKCLSLALMVALSLSHGLP</sequence>
<dbReference type="HOGENOM" id="CLU_3298748_0_0_6"/>
<comment type="caution">
    <text evidence="1">The sequence shown here is derived from an EMBL/GenBank/DDBJ whole genome shotgun (WGS) entry which is preliminary data.</text>
</comment>
<dbReference type="AlphaFoldDB" id="A0A077NRW9"/>
<protein>
    <submittedName>
        <fullName evidence="1">Uncharacterized protein</fullName>
    </submittedName>
</protein>
<organism evidence="1 2">
    <name type="scientific">Xenorhabdus bovienii str. feltiae Moldova</name>
    <dbReference type="NCBI Taxonomy" id="1398200"/>
    <lineage>
        <taxon>Bacteria</taxon>
        <taxon>Pseudomonadati</taxon>
        <taxon>Pseudomonadota</taxon>
        <taxon>Gammaproteobacteria</taxon>
        <taxon>Enterobacterales</taxon>
        <taxon>Morganellaceae</taxon>
        <taxon>Xenorhabdus</taxon>
    </lineage>
</organism>
<dbReference type="EMBL" id="CBSV010000066">
    <property type="protein sequence ID" value="CDH00376.1"/>
    <property type="molecule type" value="Genomic_DNA"/>
</dbReference>
<evidence type="ECO:0000313" key="1">
    <source>
        <dbReference type="EMBL" id="CDH00376.1"/>
    </source>
</evidence>
<reference evidence="1" key="1">
    <citation type="submission" date="2013-07" db="EMBL/GenBank/DDBJ databases">
        <title>Sub-species coevolution in mutualistic symbiosis.</title>
        <authorList>
            <person name="Murfin K."/>
            <person name="Klassen J."/>
            <person name="Lee M."/>
            <person name="Forst S."/>
            <person name="Stock P."/>
            <person name="Goodrich-Blair H."/>
        </authorList>
    </citation>
    <scope>NUCLEOTIDE SEQUENCE [LARGE SCALE GENOMIC DNA]</scope>
    <source>
        <strain evidence="1">Feltiae Moldova</strain>
    </source>
</reference>